<gene>
    <name evidence="1" type="ORF">JQC72_15470</name>
</gene>
<evidence type="ECO:0000313" key="1">
    <source>
        <dbReference type="EMBL" id="MBN2910899.1"/>
    </source>
</evidence>
<evidence type="ECO:0000313" key="2">
    <source>
        <dbReference type="Proteomes" id="UP001177120"/>
    </source>
</evidence>
<dbReference type="RefSeq" id="WP_205497228.1">
    <property type="nucleotide sequence ID" value="NZ_JAFHAP010000017.1"/>
</dbReference>
<dbReference type="EMBL" id="JAFHAP010000017">
    <property type="protein sequence ID" value="MBN2910899.1"/>
    <property type="molecule type" value="Genomic_DNA"/>
</dbReference>
<dbReference type="Proteomes" id="UP001177120">
    <property type="component" value="Unassembled WGS sequence"/>
</dbReference>
<comment type="caution">
    <text evidence="1">The sequence shown here is derived from an EMBL/GenBank/DDBJ whole genome shotgun (WGS) entry which is preliminary data.</text>
</comment>
<organism evidence="1 2">
    <name type="scientific">Polycladomyces zharkentensis</name>
    <dbReference type="NCBI Taxonomy" id="2807616"/>
    <lineage>
        <taxon>Bacteria</taxon>
        <taxon>Bacillati</taxon>
        <taxon>Bacillota</taxon>
        <taxon>Bacilli</taxon>
        <taxon>Bacillales</taxon>
        <taxon>Thermoactinomycetaceae</taxon>
        <taxon>Polycladomyces</taxon>
    </lineage>
</organism>
<reference evidence="1" key="1">
    <citation type="journal article" date="2024" name="Int. J. Syst. Evol. Microbiol.">
        <title>Polycladomyces zharkentensis sp. nov., a novel thermophilic cellulose- and starch-degrading member of the Bacillota from a geothermal aquifer in Kazakhstan.</title>
        <authorList>
            <person name="Mashzhan A."/>
            <person name="Kistaubayeva A."/>
            <person name="Javier-Lopez R."/>
            <person name="Bissenova U."/>
            <person name="Bissenbay A."/>
            <person name="Birkeland N.K."/>
        </authorList>
    </citation>
    <scope>NUCLEOTIDE SEQUENCE</scope>
    <source>
        <strain evidence="1">ZKZ2T</strain>
    </source>
</reference>
<protein>
    <submittedName>
        <fullName evidence="1">Uncharacterized protein</fullName>
    </submittedName>
</protein>
<proteinExistence type="predicted"/>
<accession>A0ABS2WN04</accession>
<name>A0ABS2WN04_9BACL</name>
<keyword evidence="2" id="KW-1185">Reference proteome</keyword>
<sequence length="58" mass="6451">MGTHLAGIFHPVVQKENGMDRLILLQLRKGNKSGSALATKKIILPRIDFLVQKVGELR</sequence>